<proteinExistence type="predicted"/>
<keyword evidence="1" id="KW-0732">Signal</keyword>
<dbReference type="Proteomes" id="UP000536909">
    <property type="component" value="Unassembled WGS sequence"/>
</dbReference>
<comment type="caution">
    <text evidence="2">The sequence shown here is derived from an EMBL/GenBank/DDBJ whole genome shotgun (WGS) entry which is preliminary data.</text>
</comment>
<evidence type="ECO:0000313" key="3">
    <source>
        <dbReference type="Proteomes" id="UP000536909"/>
    </source>
</evidence>
<organism evidence="2 3">
    <name type="scientific">Deinococcus metallilatus</name>
    <dbReference type="NCBI Taxonomy" id="1211322"/>
    <lineage>
        <taxon>Bacteria</taxon>
        <taxon>Thermotogati</taxon>
        <taxon>Deinococcota</taxon>
        <taxon>Deinococci</taxon>
        <taxon>Deinococcales</taxon>
        <taxon>Deinococcaceae</taxon>
        <taxon>Deinococcus</taxon>
    </lineage>
</organism>
<gene>
    <name evidence="2" type="ORF">HNQ10_000086</name>
</gene>
<name>A0ABR6MMW9_9DEIO</name>
<feature type="signal peptide" evidence="1">
    <location>
        <begin position="1"/>
        <end position="19"/>
    </location>
</feature>
<evidence type="ECO:0000256" key="1">
    <source>
        <dbReference type="SAM" id="SignalP"/>
    </source>
</evidence>
<dbReference type="EMBL" id="JACHFV010000001">
    <property type="protein sequence ID" value="MBB5293273.1"/>
    <property type="molecule type" value="Genomic_DNA"/>
</dbReference>
<dbReference type="RefSeq" id="WP_241687031.1">
    <property type="nucleotide sequence ID" value="NZ_BSUI01000012.1"/>
</dbReference>
<feature type="chain" id="PRO_5047209162" evidence="1">
    <location>
        <begin position="20"/>
        <end position="254"/>
    </location>
</feature>
<reference evidence="2 3" key="1">
    <citation type="submission" date="2020-08" db="EMBL/GenBank/DDBJ databases">
        <title>Genomic Encyclopedia of Type Strains, Phase IV (KMG-IV): sequencing the most valuable type-strain genomes for metagenomic binning, comparative biology and taxonomic classification.</title>
        <authorList>
            <person name="Goeker M."/>
        </authorList>
    </citation>
    <scope>NUCLEOTIDE SEQUENCE [LARGE SCALE GENOMIC DNA]</scope>
    <source>
        <strain evidence="2 3">DSM 105434</strain>
    </source>
</reference>
<protein>
    <submittedName>
        <fullName evidence="2">Uncharacterized protein</fullName>
    </submittedName>
</protein>
<keyword evidence="3" id="KW-1185">Reference proteome</keyword>
<evidence type="ECO:0000313" key="2">
    <source>
        <dbReference type="EMBL" id="MBB5293273.1"/>
    </source>
</evidence>
<sequence>MKLKPVLTLGLALSGLALAAPQRYEMQSYVNSVKKWEPAFAWCDAPDRVLAVTRPASTDPNEVQPVTFMRWLKRNPGQPYIAQYLLGPSEGAAGTVYTSLIPPGRTPHSEATPQSFVSISNVENVIDPAYRMTHVNEFKLDGKSYRCRYVPQAAFMGATNKRTVIVWDNGRAATYATRNFDGTPGVYVTGGQKRQQAEATVYEFKTGDGYTYQLKIAPQEYSGNAELSVLRQGQVIQTEPFLAYSISLPAKGQP</sequence>
<accession>A0ABR6MMW9</accession>